<evidence type="ECO:0000313" key="1">
    <source>
        <dbReference type="EMBL" id="MEN3234737.1"/>
    </source>
</evidence>
<organism evidence="1 2">
    <name type="scientific">Methylobacterium ajmalii</name>
    <dbReference type="NCBI Taxonomy" id="2738439"/>
    <lineage>
        <taxon>Bacteria</taxon>
        <taxon>Pseudomonadati</taxon>
        <taxon>Pseudomonadota</taxon>
        <taxon>Alphaproteobacteria</taxon>
        <taxon>Hyphomicrobiales</taxon>
        <taxon>Methylobacteriaceae</taxon>
        <taxon>Methylobacterium</taxon>
    </lineage>
</organism>
<sequence length="1091" mass="112379">MGFDDLIPAQSSAGSGGAPAAPAAGNLPALEEGGASVAITRGLINGIPVVGPYILSGANKAAAGIRALANDTRYSDELKRVEEVSARTARERPVTTLASELAGGVAGTLPLAAAAPAAFGLGSGGLAARSVASGLSGAAIGGADAAVRSDGDGAETRFGAALGGGLGLVSPGIGRVAGKVVGAVRGNRSGEAAIREAIPGISEEQMSAAGRLIDEAASLPGGGVRLTLDEALNHVTGGQASRLSQIARVVANSGGEGGRIMGELYAARPEAMQRVGRTAFDQIAPPNAAPSGIGLDVQDAARSALMQTPEGQALSAALEAAGPRVTPMQAGETIQSELRGVLDRATQQRERQAAVDYAAARDAPERFGIDRMAAVERPGEPALVTLDPGAAPAPRFAAPADGGPATIGSLSPQRQPAPVRDPAARSLSRFIAENGGITLERGDIRAAGVDRWSQPGIGPLVRPEGGKSIDGFWRTKLIEAGYLPPDTDGGMARNVHDELIGLLQQEQRGQRVYPFDWTGSDERSGFSRLRDDHQAAAGRATADIRSALTEAGVDPRTYDKGVLDRAAAAVMRGEATDPLDAVERAVMAAREPTARPTSRMEPTTIREQVPAPLFGQVDPGPAAAAIEHQARTAKGDVRSSLRSMSEDLKSPDFDPITGQPLPDMSVEGLLHARERWDQRIAAAVKDGDATLARDLQISRSALDGQLKQVPEVAVADANFATNSQALEPFKPGTPLGQATARDPLSGRMQMPAEQVPGTLAQPTAARDLVEVATPAARQAQEARLTTEILDSVTDQHGIPDAGKLRRAMLDREDTLAQLPGAREALANIVSAREGMARVEASPLGKLALQTPDGRKAASTLFPINPLPNSEAEIGSAVAGLARRNPPAARDLVRLHTESLFNEATQDLKGVPAQYGGAGFASALQGNAQQAKNLEAAVRALPEGDTVWTGFDKLLSTLEATGYRPQKGSDTAFNTQLRERLQTGSGPIGQAISEVASGAAVGGGVGGVSGALGGAVMGARRASRDLMREARMLGTTEAIAKILTDPRALPDLRALARAPVGSRNAEVFTQRLLMLANSGASSAREPGAAPAR</sequence>
<keyword evidence="2" id="KW-1185">Reference proteome</keyword>
<proteinExistence type="predicted"/>
<comment type="caution">
    <text evidence="1">The sequence shown here is derived from an EMBL/GenBank/DDBJ whole genome shotgun (WGS) entry which is preliminary data.</text>
</comment>
<dbReference type="Proteomes" id="UP001407347">
    <property type="component" value="Unassembled WGS sequence"/>
</dbReference>
<name>A0ABU9ZT59_9HYPH</name>
<evidence type="ECO:0000313" key="2">
    <source>
        <dbReference type="Proteomes" id="UP001407347"/>
    </source>
</evidence>
<dbReference type="RefSeq" id="WP_346013040.1">
    <property type="nucleotide sequence ID" value="NZ_JAQYXP010000002.1"/>
</dbReference>
<gene>
    <name evidence="1" type="ORF">PUR29_14140</name>
</gene>
<protein>
    <submittedName>
        <fullName evidence="1">Uncharacterized protein</fullName>
    </submittedName>
</protein>
<accession>A0ABU9ZT59</accession>
<dbReference type="EMBL" id="JAQYXP010000002">
    <property type="protein sequence ID" value="MEN3234737.1"/>
    <property type="molecule type" value="Genomic_DNA"/>
</dbReference>
<reference evidence="1 2" key="1">
    <citation type="journal article" date="2023" name="PLoS ONE">
        <title>Complete genome assembly of Hawai'i environmental nontuberculous mycobacteria reveals unexpected co-isolation with methylobacteria.</title>
        <authorList>
            <person name="Hendrix J."/>
            <person name="Epperson L.E."/>
            <person name="Tong E.I."/>
            <person name="Chan Y.L."/>
            <person name="Hasan N.A."/>
            <person name="Dawrs S.N."/>
            <person name="Norton G.J."/>
            <person name="Virdi R."/>
            <person name="Crooks J.L."/>
            <person name="Chan E.D."/>
            <person name="Honda J.R."/>
            <person name="Strong M."/>
        </authorList>
    </citation>
    <scope>NUCLEOTIDE SEQUENCE [LARGE SCALE GENOMIC DNA]</scope>
    <source>
        <strain evidence="1 2">NJH_HI04-1</strain>
    </source>
</reference>